<evidence type="ECO:0000256" key="2">
    <source>
        <dbReference type="ARBA" id="ARBA00007092"/>
    </source>
</evidence>
<accession>A0AAD1T7P2</accession>
<comment type="similarity">
    <text evidence="2">Belongs to the DNA repair enzymes AP/ExoA family.</text>
</comment>
<evidence type="ECO:0000256" key="6">
    <source>
        <dbReference type="ARBA" id="ARBA00022801"/>
    </source>
</evidence>
<dbReference type="EC" id="3.1.11.2" evidence="3"/>
<evidence type="ECO:0000256" key="10">
    <source>
        <dbReference type="PIRSR" id="PIRSR604808-3"/>
    </source>
</evidence>
<dbReference type="GO" id="GO:0046872">
    <property type="term" value="F:metal ion binding"/>
    <property type="evidence" value="ECO:0007669"/>
    <property type="project" value="UniProtKB-KW"/>
</dbReference>
<evidence type="ECO:0000256" key="7">
    <source>
        <dbReference type="ARBA" id="ARBA00022842"/>
    </source>
</evidence>
<evidence type="ECO:0000256" key="1">
    <source>
        <dbReference type="ARBA" id="ARBA00000493"/>
    </source>
</evidence>
<sequence>MAYTAAPLCILTQNCRGLNMPEKHLHLLQELKSKQVTIALLQETHLKPTDTHRLKDRHYPTNCHSTHPTAQKTGVAILIAANTQFTQTDQLADLRARYLGKPFTTIYDIHHICFYARRFAKAIRKTLRDLRLVDAWRSLHPTDRDYTHYSAIHRRYSCIDYILIQQEGLQRLQSAEILPTPWSDQSAVSIRLDSPLFRPTRTAWRLNESLLSDPEVKTQLTEHLNNYFTENNTEDVSKVTLSEAHKSVLRGHFIRIASHKKRKHSNT</sequence>
<dbReference type="InterPro" id="IPR005135">
    <property type="entry name" value="Endo/exonuclease/phosphatase"/>
</dbReference>
<evidence type="ECO:0000256" key="5">
    <source>
        <dbReference type="ARBA" id="ARBA00022763"/>
    </source>
</evidence>
<protein>
    <recommendedName>
        <fullName evidence="3">exodeoxyribonuclease III</fullName>
        <ecNumber evidence="3">3.1.11.2</ecNumber>
    </recommendedName>
</protein>
<dbReference type="AlphaFoldDB" id="A0AAD1T7P2"/>
<dbReference type="EMBL" id="OW240921">
    <property type="protein sequence ID" value="CAH2319292.1"/>
    <property type="molecule type" value="Genomic_DNA"/>
</dbReference>
<evidence type="ECO:0000259" key="11">
    <source>
        <dbReference type="Pfam" id="PF03372"/>
    </source>
</evidence>
<keyword evidence="8" id="KW-0234">DNA repair</keyword>
<dbReference type="InterPro" id="IPR004808">
    <property type="entry name" value="AP_endonuc_1"/>
</dbReference>
<evidence type="ECO:0000256" key="3">
    <source>
        <dbReference type="ARBA" id="ARBA00012115"/>
    </source>
</evidence>
<keyword evidence="13" id="KW-1185">Reference proteome</keyword>
<feature type="binding site" evidence="9">
    <location>
        <position position="184"/>
    </location>
    <ligand>
        <name>Mg(2+)</name>
        <dbReference type="ChEBI" id="CHEBI:18420"/>
        <label>1</label>
    </ligand>
</feature>
<evidence type="ECO:0000313" key="12">
    <source>
        <dbReference type="EMBL" id="CAH2319292.1"/>
    </source>
</evidence>
<dbReference type="InterPro" id="IPR036691">
    <property type="entry name" value="Endo/exonu/phosph_ase_sf"/>
</dbReference>
<keyword evidence="9" id="KW-0464">Manganese</keyword>
<dbReference type="Pfam" id="PF03372">
    <property type="entry name" value="Exo_endo_phos"/>
    <property type="match status" value="1"/>
</dbReference>
<feature type="site" description="Important for catalytic activity" evidence="10">
    <location>
        <position position="160"/>
    </location>
</feature>
<feature type="domain" description="Endonuclease/exonuclease/phosphatase" evidence="11">
    <location>
        <begin position="11"/>
        <end position="87"/>
    </location>
</feature>
<keyword evidence="5" id="KW-0227">DNA damage</keyword>
<proteinExistence type="inferred from homology"/>
<dbReference type="GO" id="GO:0005634">
    <property type="term" value="C:nucleus"/>
    <property type="evidence" value="ECO:0007669"/>
    <property type="project" value="TreeGrafter"/>
</dbReference>
<reference evidence="12" key="1">
    <citation type="submission" date="2022-03" db="EMBL/GenBank/DDBJ databases">
        <authorList>
            <person name="Alioto T."/>
            <person name="Alioto T."/>
            <person name="Gomez Garrido J."/>
        </authorList>
    </citation>
    <scope>NUCLEOTIDE SEQUENCE</scope>
</reference>
<dbReference type="SUPFAM" id="SSF56219">
    <property type="entry name" value="DNase I-like"/>
    <property type="match status" value="1"/>
</dbReference>
<dbReference type="GO" id="GO:0008081">
    <property type="term" value="F:phosphoric diester hydrolase activity"/>
    <property type="evidence" value="ECO:0007669"/>
    <property type="project" value="TreeGrafter"/>
</dbReference>
<evidence type="ECO:0000313" key="13">
    <source>
        <dbReference type="Proteomes" id="UP001295444"/>
    </source>
</evidence>
<keyword evidence="6" id="KW-0378">Hydrolase</keyword>
<name>A0AAD1T7P2_PELCU</name>
<dbReference type="Proteomes" id="UP001295444">
    <property type="component" value="Chromosome 10"/>
</dbReference>
<evidence type="ECO:0000256" key="8">
    <source>
        <dbReference type="ARBA" id="ARBA00023204"/>
    </source>
</evidence>
<comment type="cofactor">
    <cofactor evidence="9">
        <name>Mg(2+)</name>
        <dbReference type="ChEBI" id="CHEBI:18420"/>
    </cofactor>
    <cofactor evidence="9">
        <name>Mn(2+)</name>
        <dbReference type="ChEBI" id="CHEBI:29035"/>
    </cofactor>
    <text evidence="9">Probably binds two magnesium or manganese ions per subunit.</text>
</comment>
<dbReference type="Gene3D" id="3.60.10.10">
    <property type="entry name" value="Endonuclease/exonuclease/phosphatase"/>
    <property type="match status" value="2"/>
</dbReference>
<keyword evidence="7 9" id="KW-0460">Magnesium</keyword>
<organism evidence="12 13">
    <name type="scientific">Pelobates cultripes</name>
    <name type="common">Western spadefoot toad</name>
    <dbReference type="NCBI Taxonomy" id="61616"/>
    <lineage>
        <taxon>Eukaryota</taxon>
        <taxon>Metazoa</taxon>
        <taxon>Chordata</taxon>
        <taxon>Craniata</taxon>
        <taxon>Vertebrata</taxon>
        <taxon>Euteleostomi</taxon>
        <taxon>Amphibia</taxon>
        <taxon>Batrachia</taxon>
        <taxon>Anura</taxon>
        <taxon>Pelobatoidea</taxon>
        <taxon>Pelobatidae</taxon>
        <taxon>Pelobates</taxon>
    </lineage>
</organism>
<dbReference type="GO" id="GO:0006284">
    <property type="term" value="P:base-excision repair"/>
    <property type="evidence" value="ECO:0007669"/>
    <property type="project" value="TreeGrafter"/>
</dbReference>
<dbReference type="GO" id="GO:0008311">
    <property type="term" value="F:double-stranded DNA 3'-5' DNA exonuclease activity"/>
    <property type="evidence" value="ECO:0007669"/>
    <property type="project" value="UniProtKB-EC"/>
</dbReference>
<dbReference type="PANTHER" id="PTHR22748:SF23">
    <property type="entry name" value="EXODEOXYRIBONUCLEASE III"/>
    <property type="match status" value="1"/>
</dbReference>
<dbReference type="GO" id="GO:0003906">
    <property type="term" value="F:DNA-(apurinic or apyrimidinic site) endonuclease activity"/>
    <property type="evidence" value="ECO:0007669"/>
    <property type="project" value="TreeGrafter"/>
</dbReference>
<evidence type="ECO:0000256" key="9">
    <source>
        <dbReference type="PIRSR" id="PIRSR604808-2"/>
    </source>
</evidence>
<dbReference type="PANTHER" id="PTHR22748">
    <property type="entry name" value="AP ENDONUCLEASE"/>
    <property type="match status" value="1"/>
</dbReference>
<keyword evidence="4 9" id="KW-0479">Metal-binding</keyword>
<evidence type="ECO:0000256" key="4">
    <source>
        <dbReference type="ARBA" id="ARBA00022723"/>
    </source>
</evidence>
<gene>
    <name evidence="12" type="ORF">PECUL_23A012252</name>
</gene>
<comment type="catalytic activity">
    <reaction evidence="1">
        <text>Exonucleolytic cleavage in the 3'- to 5'-direction to yield nucleoside 5'-phosphates.</text>
        <dbReference type="EC" id="3.1.11.2"/>
    </reaction>
</comment>